<comment type="caution">
    <text evidence="1">The sequence shown here is derived from an EMBL/GenBank/DDBJ whole genome shotgun (WGS) entry which is preliminary data.</text>
</comment>
<reference evidence="1" key="1">
    <citation type="journal article" date="2014" name="Int. J. Syst. Evol. Microbiol.">
        <title>Complete genome sequence of Corynebacterium casei LMG S-19264T (=DSM 44701T), isolated from a smear-ripened cheese.</title>
        <authorList>
            <consortium name="US DOE Joint Genome Institute (JGI-PGF)"/>
            <person name="Walter F."/>
            <person name="Albersmeier A."/>
            <person name="Kalinowski J."/>
            <person name="Ruckert C."/>
        </authorList>
    </citation>
    <scope>NUCLEOTIDE SEQUENCE</scope>
    <source>
        <strain evidence="1">JCM 3086</strain>
    </source>
</reference>
<proteinExistence type="predicted"/>
<evidence type="ECO:0000313" key="2">
    <source>
        <dbReference type="Proteomes" id="UP000657574"/>
    </source>
</evidence>
<protein>
    <submittedName>
        <fullName evidence="1">Uncharacterized protein</fullName>
    </submittedName>
</protein>
<gene>
    <name evidence="1" type="ORF">GCM10010121_095680</name>
</gene>
<dbReference type="AlphaFoldDB" id="A0A917UN87"/>
<organism evidence="1 2">
    <name type="scientific">Streptomyces brasiliensis</name>
    <dbReference type="NCBI Taxonomy" id="1954"/>
    <lineage>
        <taxon>Bacteria</taxon>
        <taxon>Bacillati</taxon>
        <taxon>Actinomycetota</taxon>
        <taxon>Actinomycetes</taxon>
        <taxon>Kitasatosporales</taxon>
        <taxon>Streptomycetaceae</taxon>
        <taxon>Streptomyces</taxon>
    </lineage>
</organism>
<evidence type="ECO:0000313" key="1">
    <source>
        <dbReference type="EMBL" id="GGJ69884.1"/>
    </source>
</evidence>
<dbReference type="Proteomes" id="UP000657574">
    <property type="component" value="Unassembled WGS sequence"/>
</dbReference>
<name>A0A917UN87_9ACTN</name>
<sequence>MSEVRTARTYNQRHVPREYTPGGRRVSIYVSWSYPAEAGRNPAELDNRFSTMTEVRRVAWPAYEDPKWSDPYRFQQGIAGSLELFFWAWVPFQDFVEEVTGHPVPVYQRIDQAGFFTPLDERVLGDTDVMFVFGLDHAVTEQEAQPGEIAALRAFLGREDACLVLGPHHDVGASDDLKVREMEYRHHGDPLVPRQQRFATYVRDLMKGLGVPVMNRYGLRPATREENQIVPLSTVRDLDPKGWLDGVTNFNFHLHLPHYDVTTDDPDAVRVLARQPIDMSRPHPFTEAGNTEFNMFLWIPPGGDRAGDLLLADSTIFSSLFGGDESLRNFWRNLVST</sequence>
<dbReference type="EMBL" id="BMQA01000115">
    <property type="protein sequence ID" value="GGJ69884.1"/>
    <property type="molecule type" value="Genomic_DNA"/>
</dbReference>
<accession>A0A917UN87</accession>
<dbReference type="RefSeq" id="WP_189317548.1">
    <property type="nucleotide sequence ID" value="NZ_BMQA01000115.1"/>
</dbReference>
<keyword evidence="2" id="KW-1185">Reference proteome</keyword>
<reference evidence="1" key="2">
    <citation type="submission" date="2020-09" db="EMBL/GenBank/DDBJ databases">
        <authorList>
            <person name="Sun Q."/>
            <person name="Ohkuma M."/>
        </authorList>
    </citation>
    <scope>NUCLEOTIDE SEQUENCE</scope>
    <source>
        <strain evidence="1">JCM 3086</strain>
    </source>
</reference>